<reference evidence="2 3" key="1">
    <citation type="journal article" date="2018" name="BMC Genomics">
        <title>Comparative genome analyses reveal sequence features reflecting distinct modes of host-adaptation between dicot and monocot powdery mildew.</title>
        <authorList>
            <person name="Wu Y."/>
            <person name="Ma X."/>
            <person name="Pan Z."/>
            <person name="Kale S.D."/>
            <person name="Song Y."/>
            <person name="King H."/>
            <person name="Zhang Q."/>
            <person name="Presley C."/>
            <person name="Deng X."/>
            <person name="Wei C.I."/>
            <person name="Xiao S."/>
        </authorList>
    </citation>
    <scope>NUCLEOTIDE SEQUENCE [LARGE SCALE GENOMIC DNA]</scope>
    <source>
        <strain evidence="2">UMSG3</strain>
    </source>
</reference>
<protein>
    <submittedName>
        <fullName evidence="2">Uncharacterized protein</fullName>
    </submittedName>
</protein>
<sequence>MAYVFGDVDKSPPETPRRASSSPSSLSTTPTRRSRTTRFINATPVQSLVYTQAPEFKHNACPKLDPGAQGTGSENPPGEKVQDNSLTRATDDVFEEMRIETQKTVEY</sequence>
<dbReference type="AlphaFoldDB" id="A0A420HZ27"/>
<evidence type="ECO:0000256" key="1">
    <source>
        <dbReference type="SAM" id="MobiDB-lite"/>
    </source>
</evidence>
<feature type="compositionally biased region" description="Basic and acidic residues" evidence="1">
    <location>
        <begin position="7"/>
        <end position="17"/>
    </location>
</feature>
<dbReference type="Proteomes" id="UP000283383">
    <property type="component" value="Unassembled WGS sequence"/>
</dbReference>
<proteinExistence type="predicted"/>
<feature type="region of interest" description="Disordered" evidence="1">
    <location>
        <begin position="1"/>
        <end position="37"/>
    </location>
</feature>
<feature type="region of interest" description="Disordered" evidence="1">
    <location>
        <begin position="59"/>
        <end position="89"/>
    </location>
</feature>
<keyword evidence="3" id="KW-1185">Reference proteome</keyword>
<feature type="compositionally biased region" description="Low complexity" evidence="1">
    <location>
        <begin position="18"/>
        <end position="31"/>
    </location>
</feature>
<organism evidence="2 3">
    <name type="scientific">Golovinomyces cichoracearum</name>
    <dbReference type="NCBI Taxonomy" id="62708"/>
    <lineage>
        <taxon>Eukaryota</taxon>
        <taxon>Fungi</taxon>
        <taxon>Dikarya</taxon>
        <taxon>Ascomycota</taxon>
        <taxon>Pezizomycotina</taxon>
        <taxon>Leotiomycetes</taxon>
        <taxon>Erysiphales</taxon>
        <taxon>Erysiphaceae</taxon>
        <taxon>Golovinomyces</taxon>
    </lineage>
</organism>
<dbReference type="EMBL" id="MCBQ01014562">
    <property type="protein sequence ID" value="RKF62686.1"/>
    <property type="molecule type" value="Genomic_DNA"/>
</dbReference>
<comment type="caution">
    <text evidence="2">The sequence shown here is derived from an EMBL/GenBank/DDBJ whole genome shotgun (WGS) entry which is preliminary data.</text>
</comment>
<gene>
    <name evidence="2" type="ORF">GcM3_145020</name>
</gene>
<evidence type="ECO:0000313" key="2">
    <source>
        <dbReference type="EMBL" id="RKF62686.1"/>
    </source>
</evidence>
<name>A0A420HZ27_9PEZI</name>
<accession>A0A420HZ27</accession>
<evidence type="ECO:0000313" key="3">
    <source>
        <dbReference type="Proteomes" id="UP000283383"/>
    </source>
</evidence>